<reference evidence="2 3" key="1">
    <citation type="submission" date="2016-04" db="EMBL/GenBank/DDBJ databases">
        <title>Complete genome sequence of Thermococcus barossii type strain SHCK-94.</title>
        <authorList>
            <person name="Oger P.M."/>
        </authorList>
    </citation>
    <scope>NUCLEOTIDE SEQUENCE [LARGE SCALE GENOMIC DNA]</scope>
    <source>
        <strain evidence="2 3">SHCK-94</strain>
    </source>
</reference>
<feature type="transmembrane region" description="Helical" evidence="1">
    <location>
        <begin position="43"/>
        <end position="62"/>
    </location>
</feature>
<gene>
    <name evidence="2" type="ORF">A3L01_03055</name>
</gene>
<evidence type="ECO:0000313" key="3">
    <source>
        <dbReference type="Proteomes" id="UP000250272"/>
    </source>
</evidence>
<feature type="transmembrane region" description="Helical" evidence="1">
    <location>
        <begin position="131"/>
        <end position="149"/>
    </location>
</feature>
<accession>A0A2Z2MD08</accession>
<feature type="transmembrane region" description="Helical" evidence="1">
    <location>
        <begin position="74"/>
        <end position="96"/>
    </location>
</feature>
<dbReference type="GeneID" id="33325715"/>
<dbReference type="KEGG" id="tbs:A3L01_03055"/>
<dbReference type="OrthoDB" id="89081at2157"/>
<dbReference type="Proteomes" id="UP000250272">
    <property type="component" value="Chromosome"/>
</dbReference>
<evidence type="ECO:0000256" key="1">
    <source>
        <dbReference type="SAM" id="Phobius"/>
    </source>
</evidence>
<protein>
    <submittedName>
        <fullName evidence="2">Uncharacterized protein</fullName>
    </submittedName>
</protein>
<organism evidence="2 3">
    <name type="scientific">Thermococcus barossii</name>
    <dbReference type="NCBI Taxonomy" id="54077"/>
    <lineage>
        <taxon>Archaea</taxon>
        <taxon>Methanobacteriati</taxon>
        <taxon>Methanobacteriota</taxon>
        <taxon>Thermococci</taxon>
        <taxon>Thermococcales</taxon>
        <taxon>Thermococcaceae</taxon>
        <taxon>Thermococcus</taxon>
    </lineage>
</organism>
<keyword evidence="1" id="KW-0472">Membrane</keyword>
<feature type="transmembrane region" description="Helical" evidence="1">
    <location>
        <begin position="102"/>
        <end position="119"/>
    </location>
</feature>
<name>A0A2Z2MD08_9EURY</name>
<keyword evidence="1" id="KW-0812">Transmembrane</keyword>
<keyword evidence="1" id="KW-1133">Transmembrane helix</keyword>
<proteinExistence type="predicted"/>
<feature type="transmembrane region" description="Helical" evidence="1">
    <location>
        <begin position="12"/>
        <end position="31"/>
    </location>
</feature>
<sequence>MKENVSPPRLKWGISLLMTLVYAFGATWFYYLPSRGEPELDVTFWGLLSHFLLLSFLFWIVLVPELKSYKREDVLLMTILTVPAGLGAALLLSFALGGRGSWYVEVLYYFALSLVPFVLSHRAVKGRLSPTPFVLAVVYAVLAYAWGYVSW</sequence>
<dbReference type="EMBL" id="CP015101">
    <property type="protein sequence ID" value="ASJ04387.1"/>
    <property type="molecule type" value="Genomic_DNA"/>
</dbReference>
<dbReference type="AlphaFoldDB" id="A0A2Z2MD08"/>
<dbReference type="RefSeq" id="WP_088864413.1">
    <property type="nucleotide sequence ID" value="NZ_CP015101.1"/>
</dbReference>
<keyword evidence="3" id="KW-1185">Reference proteome</keyword>
<evidence type="ECO:0000313" key="2">
    <source>
        <dbReference type="EMBL" id="ASJ04387.1"/>
    </source>
</evidence>